<evidence type="ECO:0000256" key="1">
    <source>
        <dbReference type="ARBA" id="ARBA00009995"/>
    </source>
</evidence>
<dbReference type="PANTHER" id="PTHR11926:SF774">
    <property type="entry name" value="UDP-GLYCOSYLTRANSFERASE 85A1-RELATED"/>
    <property type="match status" value="1"/>
</dbReference>
<proteinExistence type="inferred from homology"/>
<dbReference type="AlphaFoldDB" id="A0AAW2PZI4"/>
<evidence type="ECO:0000313" key="2">
    <source>
        <dbReference type="EMBL" id="KAL0360984.1"/>
    </source>
</evidence>
<dbReference type="Gene3D" id="3.40.50.2000">
    <property type="entry name" value="Glycogen Phosphorylase B"/>
    <property type="match status" value="1"/>
</dbReference>
<accession>A0AAW2PZI4</accession>
<dbReference type="EMBL" id="JACGWJ010000016">
    <property type="protein sequence ID" value="KAL0360984.1"/>
    <property type="molecule type" value="Genomic_DNA"/>
</dbReference>
<sequence>MKRPSLRKSINISLNFSKPQREEAAGELVPSGESSPPPICRRVLDSQWMELNSRKHLQRGAYDLLAVFRGAANWYCCMKWNIGMEIDSDVKRDEVEILVRKLMIGKEGREMKRRAMEWKKLARVSAQSSSSQNWRKLSAKFF</sequence>
<comment type="similarity">
    <text evidence="1">Belongs to the UDP-glycosyltransferase family.</text>
</comment>
<dbReference type="PANTHER" id="PTHR11926">
    <property type="entry name" value="GLUCOSYL/GLUCURONOSYL TRANSFERASES"/>
    <property type="match status" value="1"/>
</dbReference>
<dbReference type="GO" id="GO:0080043">
    <property type="term" value="F:quercetin 3-O-glucosyltransferase activity"/>
    <property type="evidence" value="ECO:0007669"/>
    <property type="project" value="TreeGrafter"/>
</dbReference>
<reference evidence="2" key="2">
    <citation type="journal article" date="2024" name="Plant">
        <title>Genomic evolution and insights into agronomic trait innovations of Sesamum species.</title>
        <authorList>
            <person name="Miao H."/>
            <person name="Wang L."/>
            <person name="Qu L."/>
            <person name="Liu H."/>
            <person name="Sun Y."/>
            <person name="Le M."/>
            <person name="Wang Q."/>
            <person name="Wei S."/>
            <person name="Zheng Y."/>
            <person name="Lin W."/>
            <person name="Duan Y."/>
            <person name="Cao H."/>
            <person name="Xiong S."/>
            <person name="Wang X."/>
            <person name="Wei L."/>
            <person name="Li C."/>
            <person name="Ma Q."/>
            <person name="Ju M."/>
            <person name="Zhao R."/>
            <person name="Li G."/>
            <person name="Mu C."/>
            <person name="Tian Q."/>
            <person name="Mei H."/>
            <person name="Zhang T."/>
            <person name="Gao T."/>
            <person name="Zhang H."/>
        </authorList>
    </citation>
    <scope>NUCLEOTIDE SEQUENCE</scope>
    <source>
        <strain evidence="2">G02</strain>
    </source>
</reference>
<gene>
    <name evidence="2" type="ORF">Sradi_3782900</name>
</gene>
<protein>
    <submittedName>
        <fullName evidence="2">7-deoxyloganetin glucosyltransferase</fullName>
    </submittedName>
</protein>
<reference evidence="2" key="1">
    <citation type="submission" date="2020-06" db="EMBL/GenBank/DDBJ databases">
        <authorList>
            <person name="Li T."/>
            <person name="Hu X."/>
            <person name="Zhang T."/>
            <person name="Song X."/>
            <person name="Zhang H."/>
            <person name="Dai N."/>
            <person name="Sheng W."/>
            <person name="Hou X."/>
            <person name="Wei L."/>
        </authorList>
    </citation>
    <scope>NUCLEOTIDE SEQUENCE</scope>
    <source>
        <strain evidence="2">G02</strain>
        <tissue evidence="2">Leaf</tissue>
    </source>
</reference>
<name>A0AAW2PZI4_SESRA</name>
<dbReference type="SUPFAM" id="SSF53756">
    <property type="entry name" value="UDP-Glycosyltransferase/glycogen phosphorylase"/>
    <property type="match status" value="1"/>
</dbReference>
<dbReference type="GO" id="GO:0080044">
    <property type="term" value="F:quercetin 7-O-glucosyltransferase activity"/>
    <property type="evidence" value="ECO:0007669"/>
    <property type="project" value="TreeGrafter"/>
</dbReference>
<organism evidence="2">
    <name type="scientific">Sesamum radiatum</name>
    <name type="common">Black benniseed</name>
    <dbReference type="NCBI Taxonomy" id="300843"/>
    <lineage>
        <taxon>Eukaryota</taxon>
        <taxon>Viridiplantae</taxon>
        <taxon>Streptophyta</taxon>
        <taxon>Embryophyta</taxon>
        <taxon>Tracheophyta</taxon>
        <taxon>Spermatophyta</taxon>
        <taxon>Magnoliopsida</taxon>
        <taxon>eudicotyledons</taxon>
        <taxon>Gunneridae</taxon>
        <taxon>Pentapetalae</taxon>
        <taxon>asterids</taxon>
        <taxon>lamiids</taxon>
        <taxon>Lamiales</taxon>
        <taxon>Pedaliaceae</taxon>
        <taxon>Sesamum</taxon>
    </lineage>
</organism>
<comment type="caution">
    <text evidence="2">The sequence shown here is derived from an EMBL/GenBank/DDBJ whole genome shotgun (WGS) entry which is preliminary data.</text>
</comment>